<dbReference type="PANTHER" id="PTHR30595">
    <property type="entry name" value="GLPR-RELATED TRANSCRIPTIONAL REPRESSOR"/>
    <property type="match status" value="1"/>
</dbReference>
<reference evidence="3" key="1">
    <citation type="submission" date="2016-10" db="EMBL/GenBank/DDBJ databases">
        <authorList>
            <person name="Varghese N."/>
            <person name="Submissions S."/>
        </authorList>
    </citation>
    <scope>NUCLEOTIDE SEQUENCE [LARGE SCALE GENOMIC DNA]</scope>
    <source>
        <strain evidence="3">DSM 17298</strain>
    </source>
</reference>
<proteinExistence type="predicted"/>
<dbReference type="PANTHER" id="PTHR30595:SF6">
    <property type="entry name" value="SCHLAFEN ALBA-2 DOMAIN-CONTAINING PROTEIN"/>
    <property type="match status" value="1"/>
</dbReference>
<dbReference type="OrthoDB" id="9807907at2"/>
<dbReference type="STRING" id="1120964.GCA_001313265_05587"/>
<dbReference type="InterPro" id="IPR007421">
    <property type="entry name" value="Schlafen_AlbA_2_dom"/>
</dbReference>
<dbReference type="Proteomes" id="UP000236736">
    <property type="component" value="Unassembled WGS sequence"/>
</dbReference>
<dbReference type="InterPro" id="IPR038461">
    <property type="entry name" value="Schlafen_AlbA_2_dom_sf"/>
</dbReference>
<keyword evidence="2" id="KW-0238">DNA-binding</keyword>
<dbReference type="Pfam" id="PF04326">
    <property type="entry name" value="SLFN_AlbA_2"/>
    <property type="match status" value="1"/>
</dbReference>
<dbReference type="Gene3D" id="3.30.950.30">
    <property type="entry name" value="Schlafen, AAA domain"/>
    <property type="match status" value="1"/>
</dbReference>
<name>A0A1H5ZIJ5_9BACT</name>
<gene>
    <name evidence="2" type="ORF">SAMN03080598_03533</name>
</gene>
<organism evidence="2 3">
    <name type="scientific">Algoriphagus boritolerans DSM 17298 = JCM 18970</name>
    <dbReference type="NCBI Taxonomy" id="1120964"/>
    <lineage>
        <taxon>Bacteria</taxon>
        <taxon>Pseudomonadati</taxon>
        <taxon>Bacteroidota</taxon>
        <taxon>Cytophagia</taxon>
        <taxon>Cytophagales</taxon>
        <taxon>Cyclobacteriaceae</taxon>
        <taxon>Algoriphagus</taxon>
    </lineage>
</organism>
<dbReference type="GO" id="GO:0003677">
    <property type="term" value="F:DNA binding"/>
    <property type="evidence" value="ECO:0007669"/>
    <property type="project" value="UniProtKB-KW"/>
</dbReference>
<dbReference type="RefSeq" id="WP_103926128.1">
    <property type="nucleotide sequence ID" value="NZ_FNVR01000028.1"/>
</dbReference>
<evidence type="ECO:0000313" key="3">
    <source>
        <dbReference type="Proteomes" id="UP000236736"/>
    </source>
</evidence>
<protein>
    <submittedName>
        <fullName evidence="2">Putative DNA-binding domain-containing protein</fullName>
    </submittedName>
</protein>
<accession>A0A1H5ZIJ5</accession>
<dbReference type="EMBL" id="FNVR01000028">
    <property type="protein sequence ID" value="SEG36298.1"/>
    <property type="molecule type" value="Genomic_DNA"/>
</dbReference>
<dbReference type="AlphaFoldDB" id="A0A1H5ZIJ5"/>
<keyword evidence="3" id="KW-1185">Reference proteome</keyword>
<evidence type="ECO:0000259" key="1">
    <source>
        <dbReference type="Pfam" id="PF04326"/>
    </source>
</evidence>
<feature type="domain" description="Schlafen AlbA-2" evidence="1">
    <location>
        <begin position="1109"/>
        <end position="1241"/>
    </location>
</feature>
<sequence length="1272" mass="147780">MEKLTKFITSNWKYLSKSPTIEQDQHRLFKVISIRETYALVMDWELEETFPYKISNYAEGDFIILKINRKTPNRMEMQDSVLNFFLEDESTTFKISHIEGHFLQLEEMKSGFSFLCQSGKAIHKNRKKLSIQVKGFDLNRNLPEIDEGGFQSPISDPLIQIFDFKKKISAKVTQITVGDREIRLTVHHQGHDFFVQGFAFQIQEKQVKEVELVLALENGKIQLKQDRGFLVQSRYQRETLDTFSLLKKDIHPEHPKDILIFEDEFGYTHSLLVPDFLTPVQVEQFQPGRQYKLWVKEVFDNGTLVLFINHLGLKKNHLITPEQLFDEMGKLDFFEQYFPRLQKEFSVNPFYTSTAYKNPFDLLKKEENLWILSFGNCLDFYVDTLIFVDKTAEAEACLEVLINLENWLIQAEDFLGNFKAENKATILQKAQDQIAICQQKLEVLLEIKQEKAAVIKKLQTLCESSEIQAKDTVDKIQLYLFSLPIDDIELAKILLNLIIKLLQKQPTEPSLYSRIGKTLEKYIIYFRSQLNLTGREAYWAKDQLNQVKEKLQLSIRILALQINLDSKLGKTDHQVHRSSRICRFISLIYWNQDQAFEWLKRSIKVVTAELTLKIPLERIANLEENYTWLGSYLELQLKACTSRLKLKYVNGGVILREMRHWKVFGSAYLPQVRFNPQIASQKITSFFDDSIQVHVLGNPIIHLEDSVGASQLAKNWKDYFQGNSDENEFRFHKKGETLSVEFKTYLKSNTNLGFVKILDSPSYLQGGLHILQVSSVHLKGLDGLFFPGDRFKARFHAAKNQKAQISVKEDLISLMKIKAETTRKTVMKVIMINNQFAYGISQEGFYTSFNFENTGLIPEEEKYYSFLPHPDQSHGFDYVQGILAHEVVTSFDEKKAVRSFIEKHLLIPISSEVSKEEESIFYNYIQEVIWGVETLLNFPKIPDLTKLSYIYLAKLLSSIQKTAKSFYLDELANYYIFLIRIKELGIVSAIESTKPISEETIRHFPKSAKINKIYEHVEYFSKAEAKEEFIERINQISDPEEKELVEFLMAMWILQKQNAFGQKIMHRIFLTKLSIFGTEGNFQLQEDASNMTQETTTIPLKSKLNLGREDKNQEFKSSIIFTAETSSANPELQQLTILKTIAGFLNASGGNLYIGVNDEGNVVGLREDYAYLGEKANYDSYERKLRKMIIDFFNKDISSLIEIEMLIHQDLEYAKIEVPAYEKPVSLQNKFYQRQGNETRELLGSDLILFMERKFKPSSEPHEKEIHTSNKT</sequence>
<evidence type="ECO:0000313" key="2">
    <source>
        <dbReference type="EMBL" id="SEG36298.1"/>
    </source>
</evidence>